<feature type="active site" description="Electrophile" evidence="7">
    <location>
        <position position="95"/>
    </location>
</feature>
<comment type="function">
    <text evidence="7">Involved in the gluconeogenesis. Catalyzes stereospecifically the conversion of dihydroxyacetone phosphate (DHAP) to D-glyceraldehyde-3-phosphate (G3P).</text>
</comment>
<keyword evidence="6 7" id="KW-0413">Isomerase</keyword>
<protein>
    <recommendedName>
        <fullName evidence="7 8">Triosephosphate isomerase</fullName>
        <shortName evidence="7">TIM</shortName>
        <shortName evidence="7">TPI</shortName>
        <ecNumber evidence="7 8">5.3.1.1</ecNumber>
    </recommendedName>
    <alternativeName>
        <fullName evidence="7">Triose-phosphate isomerase</fullName>
    </alternativeName>
</protein>
<keyword evidence="10" id="KW-1185">Reference proteome</keyword>
<dbReference type="Gene3D" id="3.20.20.70">
    <property type="entry name" value="Aldolase class I"/>
    <property type="match status" value="1"/>
</dbReference>
<dbReference type="GO" id="GO:0004807">
    <property type="term" value="F:triose-phosphate isomerase activity"/>
    <property type="evidence" value="ECO:0007669"/>
    <property type="project" value="UniProtKB-UniRule"/>
</dbReference>
<dbReference type="InterPro" id="IPR013785">
    <property type="entry name" value="Aldolase_TIM"/>
</dbReference>
<dbReference type="PANTHER" id="PTHR21139">
    <property type="entry name" value="TRIOSEPHOSPHATE ISOMERASE"/>
    <property type="match status" value="1"/>
</dbReference>
<accession>A0A0Q4AZW4</accession>
<dbReference type="GO" id="GO:0046166">
    <property type="term" value="P:glyceraldehyde-3-phosphate biosynthetic process"/>
    <property type="evidence" value="ECO:0007669"/>
    <property type="project" value="TreeGrafter"/>
</dbReference>
<keyword evidence="5 7" id="KW-0324">Glycolysis</keyword>
<comment type="subunit">
    <text evidence="7 8">Homodimer.</text>
</comment>
<comment type="similarity">
    <text evidence="2 7 8">Belongs to the triosephosphate isomerase family.</text>
</comment>
<feature type="binding site" evidence="7">
    <location>
        <begin position="234"/>
        <end position="235"/>
    </location>
    <ligand>
        <name>substrate</name>
    </ligand>
</feature>
<comment type="catalytic activity">
    <reaction evidence="7 8">
        <text>D-glyceraldehyde 3-phosphate = dihydroxyacetone phosphate</text>
        <dbReference type="Rhea" id="RHEA:18585"/>
        <dbReference type="ChEBI" id="CHEBI:57642"/>
        <dbReference type="ChEBI" id="CHEBI:59776"/>
        <dbReference type="EC" id="5.3.1.1"/>
    </reaction>
</comment>
<comment type="pathway">
    <text evidence="1 7 8">Carbohydrate degradation; glycolysis; D-glyceraldehyde 3-phosphate from glycerone phosphate: step 1/1.</text>
</comment>
<reference evidence="9" key="1">
    <citation type="submission" date="2015-08" db="EMBL/GenBank/DDBJ databases">
        <title>Candidatus Bacteriodes Periocalifornicus.</title>
        <authorList>
            <person name="McLean J.S."/>
            <person name="Kelley S."/>
        </authorList>
    </citation>
    <scope>NUCLEOTIDE SEQUENCE [LARGE SCALE GENOMIC DNA]</scope>
    <source>
        <strain evidence="9">12B</strain>
    </source>
</reference>
<dbReference type="GO" id="GO:0019563">
    <property type="term" value="P:glycerol catabolic process"/>
    <property type="evidence" value="ECO:0007669"/>
    <property type="project" value="TreeGrafter"/>
</dbReference>
<evidence type="ECO:0000256" key="6">
    <source>
        <dbReference type="ARBA" id="ARBA00023235"/>
    </source>
</evidence>
<dbReference type="InterPro" id="IPR020861">
    <property type="entry name" value="Triosephosphate_isomerase_AS"/>
</dbReference>
<dbReference type="PROSITE" id="PS00171">
    <property type="entry name" value="TIM_1"/>
    <property type="match status" value="1"/>
</dbReference>
<comment type="caution">
    <text evidence="9">The sequence shown here is derived from an EMBL/GenBank/DDBJ whole genome shotgun (WGS) entry which is preliminary data.</text>
</comment>
<proteinExistence type="inferred from homology"/>
<comment type="pathway">
    <text evidence="7 8">Carbohydrate biosynthesis; gluconeogenesis.</text>
</comment>
<dbReference type="Pfam" id="PF00121">
    <property type="entry name" value="TIM"/>
    <property type="match status" value="1"/>
</dbReference>
<dbReference type="NCBIfam" id="TIGR00419">
    <property type="entry name" value="tim"/>
    <property type="match status" value="1"/>
</dbReference>
<dbReference type="SUPFAM" id="SSF51351">
    <property type="entry name" value="Triosephosphate isomerase (TIM)"/>
    <property type="match status" value="1"/>
</dbReference>
<dbReference type="UniPathway" id="UPA00138"/>
<evidence type="ECO:0000256" key="7">
    <source>
        <dbReference type="HAMAP-Rule" id="MF_00147"/>
    </source>
</evidence>
<sequence>MDRRIVAGNWKMNTTLREGVVLAEQLSQLVNRIPAGVEVIVAPPFTHLTEVRRALNPRIMLGAQDCSSRAQGAFTGDVSAEMLKDCGVEWVILGHSERRQYHGDDTPTLREKLGRVASVGLKPIFCVGEPENIRAQGQQNAWDWVAGQLKLLRGLGDSVLRELIVAYEPIWAIGTGKTATPEDAGWMCLRITRWLTSEIGEIGGMVPVLYGGSCNAANAKEIFSQPGVSGGLIGGASLKPEEFVSIACSF</sequence>
<feature type="binding site" evidence="7">
    <location>
        <begin position="9"/>
        <end position="11"/>
    </location>
    <ligand>
        <name>substrate</name>
    </ligand>
</feature>
<evidence type="ECO:0000313" key="9">
    <source>
        <dbReference type="EMBL" id="KQM08511.1"/>
    </source>
</evidence>
<dbReference type="InterPro" id="IPR035990">
    <property type="entry name" value="TIM_sf"/>
</dbReference>
<name>A0A0Q4AZW4_9BACT</name>
<keyword evidence="3 7" id="KW-0312">Gluconeogenesis</keyword>
<dbReference type="STRING" id="1702214.AL399_06895"/>
<dbReference type="UniPathway" id="UPA00109">
    <property type="reaction ID" value="UER00189"/>
</dbReference>
<feature type="binding site" evidence="7">
    <location>
        <position position="174"/>
    </location>
    <ligand>
        <name>substrate</name>
    </ligand>
</feature>
<evidence type="ECO:0000256" key="1">
    <source>
        <dbReference type="ARBA" id="ARBA00004680"/>
    </source>
</evidence>
<keyword evidence="4 7" id="KW-0963">Cytoplasm</keyword>
<evidence type="ECO:0000313" key="10">
    <source>
        <dbReference type="Proteomes" id="UP000054172"/>
    </source>
</evidence>
<dbReference type="GO" id="GO:0005829">
    <property type="term" value="C:cytosol"/>
    <property type="evidence" value="ECO:0007669"/>
    <property type="project" value="TreeGrafter"/>
</dbReference>
<organism evidence="9 10">
    <name type="scientific">Candidatus [Bacteroides] periocalifornicus</name>
    <dbReference type="NCBI Taxonomy" id="1702214"/>
    <lineage>
        <taxon>Bacteria</taxon>
        <taxon>Pseudomonadati</taxon>
        <taxon>Bacteroidota</taxon>
    </lineage>
</organism>
<evidence type="ECO:0000256" key="3">
    <source>
        <dbReference type="ARBA" id="ARBA00022432"/>
    </source>
</evidence>
<dbReference type="GO" id="GO:0006096">
    <property type="term" value="P:glycolytic process"/>
    <property type="evidence" value="ECO:0007669"/>
    <property type="project" value="UniProtKB-UniRule"/>
</dbReference>
<evidence type="ECO:0000256" key="5">
    <source>
        <dbReference type="ARBA" id="ARBA00023152"/>
    </source>
</evidence>
<dbReference type="PANTHER" id="PTHR21139:SF42">
    <property type="entry name" value="TRIOSEPHOSPHATE ISOMERASE"/>
    <property type="match status" value="1"/>
</dbReference>
<dbReference type="CDD" id="cd00311">
    <property type="entry name" value="TIM"/>
    <property type="match status" value="1"/>
</dbReference>
<comment type="subcellular location">
    <subcellularLocation>
        <location evidence="7 8">Cytoplasm</location>
    </subcellularLocation>
</comment>
<evidence type="ECO:0000256" key="8">
    <source>
        <dbReference type="RuleBase" id="RU363013"/>
    </source>
</evidence>
<dbReference type="EMBL" id="LIIK01000034">
    <property type="protein sequence ID" value="KQM08511.1"/>
    <property type="molecule type" value="Genomic_DNA"/>
</dbReference>
<dbReference type="InterPro" id="IPR022896">
    <property type="entry name" value="TrioseP_Isoase_bac/euk"/>
</dbReference>
<feature type="binding site" evidence="7">
    <location>
        <position position="213"/>
    </location>
    <ligand>
        <name>substrate</name>
    </ligand>
</feature>
<feature type="active site" description="Proton acceptor" evidence="7">
    <location>
        <position position="168"/>
    </location>
</feature>
<evidence type="ECO:0000256" key="2">
    <source>
        <dbReference type="ARBA" id="ARBA00007422"/>
    </source>
</evidence>
<gene>
    <name evidence="7" type="primary">tpiA</name>
    <name evidence="9" type="ORF">AL399_06895</name>
</gene>
<dbReference type="GO" id="GO:0006094">
    <property type="term" value="P:gluconeogenesis"/>
    <property type="evidence" value="ECO:0007669"/>
    <property type="project" value="UniProtKB-UniRule"/>
</dbReference>
<dbReference type="AlphaFoldDB" id="A0A0Q4AZW4"/>
<dbReference type="EC" id="5.3.1.1" evidence="7 8"/>
<dbReference type="HAMAP" id="MF_00147_B">
    <property type="entry name" value="TIM_B"/>
    <property type="match status" value="1"/>
</dbReference>
<dbReference type="FunFam" id="3.20.20.70:FF:000016">
    <property type="entry name" value="Triosephosphate isomerase"/>
    <property type="match status" value="1"/>
</dbReference>
<dbReference type="PATRIC" id="fig|1702214.3.peg.863"/>
<evidence type="ECO:0000256" key="4">
    <source>
        <dbReference type="ARBA" id="ARBA00022490"/>
    </source>
</evidence>
<dbReference type="PROSITE" id="PS51440">
    <property type="entry name" value="TIM_2"/>
    <property type="match status" value="1"/>
</dbReference>
<dbReference type="Proteomes" id="UP000054172">
    <property type="component" value="Unassembled WGS sequence"/>
</dbReference>
<dbReference type="InterPro" id="IPR000652">
    <property type="entry name" value="Triosephosphate_isomerase"/>
</dbReference>